<dbReference type="SUPFAM" id="SSF53822">
    <property type="entry name" value="Periplasmic binding protein-like I"/>
    <property type="match status" value="1"/>
</dbReference>
<dbReference type="RefSeq" id="WP_188528001.1">
    <property type="nucleotide sequence ID" value="NZ_BMGI01000004.1"/>
</dbReference>
<gene>
    <name evidence="2" type="ORF">GCM10011358_23760</name>
</gene>
<dbReference type="Pfam" id="PF13433">
    <property type="entry name" value="Peripla_BP_5"/>
    <property type="match status" value="1"/>
</dbReference>
<dbReference type="EMBL" id="BMGI01000004">
    <property type="protein sequence ID" value="GGD39081.1"/>
    <property type="molecule type" value="Genomic_DNA"/>
</dbReference>
<accession>A0ABQ1QRX3</accession>
<feature type="region of interest" description="Disordered" evidence="1">
    <location>
        <begin position="354"/>
        <end position="373"/>
    </location>
</feature>
<keyword evidence="3" id="KW-1185">Reference proteome</keyword>
<sequence length="373" mass="40135">MELRLGLVFSTTGSYAALGQSALAGALGAIETIGERNGDLITPVIADPGGDLAAYERVTRELLESGVRHIVGAITSWSRKEMIPLLERYGGLLWYPCPYEGFESNDHVVYLGASPNHHVIPAMDWIAAQGFRRAFLVGSNYVWGWETLRLARECLTARGVEVVGERHVPLGMISPSRIFEEIGDQNADCVIDSLIGPSNTSFLQGLAARNMAGAQPVQVVSFNQTEADLDEIGPAANGLLSAGSFFEPNASDMLRDVARRHAPNQRVSSFFATSFAAVEIISAAVRRAGTDDPSTVFRAAVETPVVTAMGAMPIDPVLRHTMLTPRLSIARNGSFEVVQCAEAPIAPDPYMTSQTAGFPGSNPVPRRELRVVK</sequence>
<name>A0ABQ1QRX3_9RHOB</name>
<proteinExistence type="predicted"/>
<dbReference type="PANTHER" id="PTHR47628">
    <property type="match status" value="1"/>
</dbReference>
<evidence type="ECO:0000256" key="1">
    <source>
        <dbReference type="SAM" id="MobiDB-lite"/>
    </source>
</evidence>
<reference evidence="3" key="1">
    <citation type="journal article" date="2019" name="Int. J. Syst. Evol. Microbiol.">
        <title>The Global Catalogue of Microorganisms (GCM) 10K type strain sequencing project: providing services to taxonomists for standard genome sequencing and annotation.</title>
        <authorList>
            <consortium name="The Broad Institute Genomics Platform"/>
            <consortium name="The Broad Institute Genome Sequencing Center for Infectious Disease"/>
            <person name="Wu L."/>
            <person name="Ma J."/>
        </authorList>
    </citation>
    <scope>NUCLEOTIDE SEQUENCE [LARGE SCALE GENOMIC DNA]</scope>
    <source>
        <strain evidence="3">CGMCC 1.12922</strain>
    </source>
</reference>
<evidence type="ECO:0000313" key="2">
    <source>
        <dbReference type="EMBL" id="GGD39081.1"/>
    </source>
</evidence>
<protein>
    <recommendedName>
        <fullName evidence="4">Aliphatic amidase expression-regulating protein</fullName>
    </recommendedName>
</protein>
<dbReference type="Gene3D" id="3.40.50.2300">
    <property type="match status" value="2"/>
</dbReference>
<evidence type="ECO:0008006" key="4">
    <source>
        <dbReference type="Google" id="ProtNLM"/>
    </source>
</evidence>
<dbReference type="PANTHER" id="PTHR47628:SF1">
    <property type="entry name" value="ALIPHATIC AMIDASE EXPRESSION-REGULATING PROTEIN"/>
    <property type="match status" value="1"/>
</dbReference>
<comment type="caution">
    <text evidence="2">The sequence shown here is derived from an EMBL/GenBank/DDBJ whole genome shotgun (WGS) entry which is preliminary data.</text>
</comment>
<dbReference type="Proteomes" id="UP000617355">
    <property type="component" value="Unassembled WGS sequence"/>
</dbReference>
<dbReference type="InterPro" id="IPR028082">
    <property type="entry name" value="Peripla_BP_I"/>
</dbReference>
<organism evidence="2 3">
    <name type="scientific">Sinisalibacter lacisalsi</name>
    <dbReference type="NCBI Taxonomy" id="1526570"/>
    <lineage>
        <taxon>Bacteria</taxon>
        <taxon>Pseudomonadati</taxon>
        <taxon>Pseudomonadota</taxon>
        <taxon>Alphaproteobacteria</taxon>
        <taxon>Rhodobacterales</taxon>
        <taxon>Roseobacteraceae</taxon>
        <taxon>Sinisalibacter</taxon>
    </lineage>
</organism>
<evidence type="ECO:0000313" key="3">
    <source>
        <dbReference type="Proteomes" id="UP000617355"/>
    </source>
</evidence>